<dbReference type="PANTHER" id="PTHR12526">
    <property type="entry name" value="GLYCOSYLTRANSFERASE"/>
    <property type="match status" value="1"/>
</dbReference>
<comment type="caution">
    <text evidence="3">The sequence shown here is derived from an EMBL/GenBank/DDBJ whole genome shotgun (WGS) entry which is preliminary data.</text>
</comment>
<dbReference type="AlphaFoldDB" id="A0A328AIX1"/>
<dbReference type="InterPro" id="IPR028098">
    <property type="entry name" value="Glyco_trans_4-like_N"/>
</dbReference>
<dbReference type="EMBL" id="QFYR01000002">
    <property type="protein sequence ID" value="RAK52798.1"/>
    <property type="molecule type" value="Genomic_DNA"/>
</dbReference>
<feature type="domain" description="Glycosyl transferase family 1" evidence="1">
    <location>
        <begin position="217"/>
        <end position="359"/>
    </location>
</feature>
<dbReference type="Pfam" id="PF13579">
    <property type="entry name" value="Glyco_trans_4_4"/>
    <property type="match status" value="1"/>
</dbReference>
<evidence type="ECO:0000313" key="3">
    <source>
        <dbReference type="EMBL" id="RAK52798.1"/>
    </source>
</evidence>
<accession>A0A328AIX1</accession>
<organism evidence="3 4">
    <name type="scientific">Phenylobacterium deserti</name>
    <dbReference type="NCBI Taxonomy" id="1914756"/>
    <lineage>
        <taxon>Bacteria</taxon>
        <taxon>Pseudomonadati</taxon>
        <taxon>Pseudomonadota</taxon>
        <taxon>Alphaproteobacteria</taxon>
        <taxon>Caulobacterales</taxon>
        <taxon>Caulobacteraceae</taxon>
        <taxon>Phenylobacterium</taxon>
    </lineage>
</organism>
<dbReference type="Pfam" id="PF00534">
    <property type="entry name" value="Glycos_transf_1"/>
    <property type="match status" value="1"/>
</dbReference>
<evidence type="ECO:0000313" key="4">
    <source>
        <dbReference type="Proteomes" id="UP000249725"/>
    </source>
</evidence>
<evidence type="ECO:0000259" key="1">
    <source>
        <dbReference type="Pfam" id="PF00534"/>
    </source>
</evidence>
<protein>
    <recommendedName>
        <fullName evidence="5">Glycosyltransferase</fullName>
    </recommendedName>
</protein>
<evidence type="ECO:0008006" key="5">
    <source>
        <dbReference type="Google" id="ProtNLM"/>
    </source>
</evidence>
<reference evidence="4" key="1">
    <citation type="submission" date="2018-05" db="EMBL/GenBank/DDBJ databases">
        <authorList>
            <person name="Li X."/>
        </authorList>
    </citation>
    <scope>NUCLEOTIDE SEQUENCE [LARGE SCALE GENOMIC DNA]</scope>
    <source>
        <strain evidence="4">YIM 73061</strain>
    </source>
</reference>
<sequence>METVGGHEIGEPPCSPRERRLQAKDGVLVFLPRFGAGGASKVSCVLASRLQQSGVRTTVATLGPGGGRARRFLDEDVPVLPLTPIKGSARGAAHLLAALVPLALSIRRLRPGVLLSAGNHANILCAAAHWLSARDDTNLVLKMTNPIRRTGRGRLRSGLKAVAYRLAIGRASAVLVLSPEDAAEIVAFHPAAANKVQVVSNPYLDSLPASRSPAERTAEPAMLLAVGRLTEQKNFELLLRAAAQLGDRPWRLKVLGQGARLASLQALAKTLGIADRVEFVGYVSDPRPYYREAQALAITSAWEGLPAVAVEALAEGCPVVAVDCSPALSRLITASGAGRLSPASPEAYAAALAQALDEDRPSVEAAALAPFTLESAIRSHINSLMLANASRLVEARRGRGLRAGGWRFGQP</sequence>
<dbReference type="Gene3D" id="3.40.50.2000">
    <property type="entry name" value="Glycogen Phosphorylase B"/>
    <property type="match status" value="2"/>
</dbReference>
<dbReference type="SUPFAM" id="SSF53756">
    <property type="entry name" value="UDP-Glycosyltransferase/glycogen phosphorylase"/>
    <property type="match status" value="1"/>
</dbReference>
<gene>
    <name evidence="3" type="ORF">DJ018_11475</name>
</gene>
<dbReference type="GO" id="GO:0016757">
    <property type="term" value="F:glycosyltransferase activity"/>
    <property type="evidence" value="ECO:0007669"/>
    <property type="project" value="InterPro"/>
</dbReference>
<proteinExistence type="predicted"/>
<evidence type="ECO:0000259" key="2">
    <source>
        <dbReference type="Pfam" id="PF13579"/>
    </source>
</evidence>
<dbReference type="InterPro" id="IPR001296">
    <property type="entry name" value="Glyco_trans_1"/>
</dbReference>
<dbReference type="Proteomes" id="UP000249725">
    <property type="component" value="Unassembled WGS sequence"/>
</dbReference>
<feature type="domain" description="Glycosyltransferase subfamily 4-like N-terminal" evidence="2">
    <location>
        <begin position="37"/>
        <end position="201"/>
    </location>
</feature>
<keyword evidence="4" id="KW-1185">Reference proteome</keyword>
<name>A0A328AIX1_9CAUL</name>
<dbReference type="CDD" id="cd03811">
    <property type="entry name" value="GT4_GT28_WabH-like"/>
    <property type="match status" value="1"/>
</dbReference>